<accession>A0AAJ0CAT5</accession>
<comment type="caution">
    <text evidence="3">The sequence shown here is derived from an EMBL/GenBank/DDBJ whole genome shotgun (WGS) entry which is preliminary data.</text>
</comment>
<dbReference type="EMBL" id="JASWJB010000580">
    <property type="protein sequence ID" value="KAK2589688.1"/>
    <property type="molecule type" value="Genomic_DNA"/>
</dbReference>
<protein>
    <submittedName>
        <fullName evidence="3">Uncharacterized protein</fullName>
    </submittedName>
</protein>
<name>A0AAJ0CAT5_9HYPO</name>
<sequence>MYMAEDYNSPQSPYWCLKSLIVGALSDDDEFWASNEVQYPESGESRAAVVVPAPQQILCNHPRGNHHFALTPGQFVAWPMKANQAKGCKFAYSSAFAFSVPTGPAIQQIAPDNQLALSRDGAKTWAVKWKSEPVRFGSMEISLPIGAEKKMTVPVTRVRWFPWGDRAVCVDSMMIPPTDQWPDWHIGVYPV</sequence>
<evidence type="ECO:0000259" key="2">
    <source>
        <dbReference type="Pfam" id="PF20938"/>
    </source>
</evidence>
<keyword evidence="4" id="KW-1185">Reference proteome</keyword>
<organism evidence="3 4">
    <name type="scientific">Conoideocrella luteorostrata</name>
    <dbReference type="NCBI Taxonomy" id="1105319"/>
    <lineage>
        <taxon>Eukaryota</taxon>
        <taxon>Fungi</taxon>
        <taxon>Dikarya</taxon>
        <taxon>Ascomycota</taxon>
        <taxon>Pezizomycotina</taxon>
        <taxon>Sordariomycetes</taxon>
        <taxon>Hypocreomycetidae</taxon>
        <taxon>Hypocreales</taxon>
        <taxon>Clavicipitaceae</taxon>
        <taxon>Conoideocrella</taxon>
    </lineage>
</organism>
<dbReference type="Pfam" id="PF10022">
    <property type="entry name" value="DUF2264"/>
    <property type="match status" value="1"/>
</dbReference>
<dbReference type="InterPro" id="IPR049237">
    <property type="entry name" value="DUF2264_C"/>
</dbReference>
<dbReference type="AlphaFoldDB" id="A0AAJ0CAT5"/>
<evidence type="ECO:0000259" key="1">
    <source>
        <dbReference type="Pfam" id="PF10022"/>
    </source>
</evidence>
<reference evidence="3" key="1">
    <citation type="submission" date="2023-06" db="EMBL/GenBank/DDBJ databases">
        <title>Conoideocrella luteorostrata (Hypocreales: Clavicipitaceae), a potential biocontrol fungus for elongate hemlock scale in United States Christmas tree production areas.</title>
        <authorList>
            <person name="Barrett H."/>
            <person name="Lovett B."/>
            <person name="Macias A.M."/>
            <person name="Stajich J.E."/>
            <person name="Kasson M.T."/>
        </authorList>
    </citation>
    <scope>NUCLEOTIDE SEQUENCE</scope>
    <source>
        <strain evidence="3">ARSEF 14590</strain>
    </source>
</reference>
<evidence type="ECO:0000313" key="3">
    <source>
        <dbReference type="EMBL" id="KAK2589688.1"/>
    </source>
</evidence>
<proteinExistence type="predicted"/>
<dbReference type="PANTHER" id="PTHR35339:SF2">
    <property type="entry name" value="DUF2264 DOMAIN-CONTAINING PROTEIN-RELATED"/>
    <property type="match status" value="1"/>
</dbReference>
<dbReference type="Proteomes" id="UP001251528">
    <property type="component" value="Unassembled WGS sequence"/>
</dbReference>
<feature type="domain" description="DUF2264" evidence="1">
    <location>
        <begin position="1"/>
        <end position="37"/>
    </location>
</feature>
<dbReference type="Pfam" id="PF20938">
    <property type="entry name" value="DUF2264_C"/>
    <property type="match status" value="1"/>
</dbReference>
<dbReference type="PANTHER" id="PTHR35339">
    <property type="entry name" value="LINALOOL DEHYDRATASE_ISOMERASE DOMAIN-CONTAINING PROTEIN"/>
    <property type="match status" value="1"/>
</dbReference>
<dbReference type="InterPro" id="IPR049349">
    <property type="entry name" value="DUF2264_N"/>
</dbReference>
<dbReference type="InterPro" id="IPR016624">
    <property type="entry name" value="UCP014753"/>
</dbReference>
<gene>
    <name evidence="3" type="ORF">QQS21_012636</name>
</gene>
<feature type="domain" description="DUF2264" evidence="2">
    <location>
        <begin position="49"/>
        <end position="189"/>
    </location>
</feature>
<evidence type="ECO:0000313" key="4">
    <source>
        <dbReference type="Proteomes" id="UP001251528"/>
    </source>
</evidence>